<protein>
    <submittedName>
        <fullName evidence="1">Uncharacterized protein</fullName>
    </submittedName>
</protein>
<evidence type="ECO:0000313" key="2">
    <source>
        <dbReference type="Proteomes" id="UP000001511"/>
    </source>
</evidence>
<dbReference type="RefSeq" id="WP_013191973.1">
    <property type="nucleotide sequence ID" value="NC_014248.1"/>
</dbReference>
<dbReference type="AlphaFoldDB" id="D7E2D6"/>
<name>D7E2D6_NOSA0</name>
<gene>
    <name evidence="1" type="ordered locus">Aazo_3270</name>
</gene>
<organism evidence="1 2">
    <name type="scientific">Nostoc azollae (strain 0708)</name>
    <name type="common">Anabaena azollae (strain 0708)</name>
    <dbReference type="NCBI Taxonomy" id="551115"/>
    <lineage>
        <taxon>Bacteria</taxon>
        <taxon>Bacillati</taxon>
        <taxon>Cyanobacteriota</taxon>
        <taxon>Cyanophyceae</taxon>
        <taxon>Nostocales</taxon>
        <taxon>Nostocaceae</taxon>
        <taxon>Trichormus</taxon>
    </lineage>
</organism>
<reference evidence="1 2" key="1">
    <citation type="journal article" date="2010" name="PLoS ONE">
        <title>Genome erosion in a nitrogen-fixing vertically transmitted endosymbiotic multicellular cyanobacterium.</title>
        <authorList>
            <person name="Ran L."/>
            <person name="Larsson J."/>
            <person name="Vigil-Stenman T."/>
            <person name="Nylander J.A."/>
            <person name="Ininbergs K."/>
            <person name="Zheng W.W."/>
            <person name="Lapidus A."/>
            <person name="Lowry S."/>
            <person name="Haselkorn R."/>
            <person name="Bergman B."/>
        </authorList>
    </citation>
    <scope>NUCLEOTIDE SEQUENCE [LARGE SCALE GENOMIC DNA]</scope>
    <source>
        <strain evidence="1 2">0708</strain>
    </source>
</reference>
<sequence>MNHIPQEQDRQLQLERLAAQRQLYSDAKNIQNISVSYL</sequence>
<dbReference type="KEGG" id="naz:Aazo_3270"/>
<accession>D7E2D6</accession>
<keyword evidence="2" id="KW-1185">Reference proteome</keyword>
<dbReference type="Proteomes" id="UP000001511">
    <property type="component" value="Chromosome"/>
</dbReference>
<proteinExistence type="predicted"/>
<dbReference type="EMBL" id="CP002059">
    <property type="protein sequence ID" value="ADI64958.1"/>
    <property type="molecule type" value="Genomic_DNA"/>
</dbReference>
<evidence type="ECO:0000313" key="1">
    <source>
        <dbReference type="EMBL" id="ADI64958.1"/>
    </source>
</evidence>
<dbReference type="HOGENOM" id="CLU_3330853_0_0_3"/>